<dbReference type="EMBL" id="ABLC01000061">
    <property type="protein sequence ID" value="EDT03688.1"/>
    <property type="molecule type" value="Genomic_DNA"/>
</dbReference>
<reference evidence="1 2" key="1">
    <citation type="submission" date="2008-03" db="EMBL/GenBank/DDBJ databases">
        <title>Sequencing of the draft genome and assembly of Burkholderia ambifaria IOP40-10.</title>
        <authorList>
            <consortium name="US DOE Joint Genome Institute (JGI-PGF)"/>
            <person name="Copeland A."/>
            <person name="Lucas S."/>
            <person name="Lapidus A."/>
            <person name="Glavina del Rio T."/>
            <person name="Dalin E."/>
            <person name="Tice H."/>
            <person name="Bruce D."/>
            <person name="Goodwin L."/>
            <person name="Pitluck S."/>
            <person name="Larimer F."/>
            <person name="Land M.L."/>
            <person name="Hauser L."/>
            <person name="Tiedje J."/>
            <person name="Richardson P."/>
        </authorList>
    </citation>
    <scope>NUCLEOTIDE SEQUENCE [LARGE SCALE GENOMIC DNA]</scope>
    <source>
        <strain evidence="1 2">IOP40-10</strain>
    </source>
</reference>
<evidence type="ECO:0000313" key="1">
    <source>
        <dbReference type="EMBL" id="EDT03688.1"/>
    </source>
</evidence>
<gene>
    <name evidence="1" type="ORF">BamIOP4010DRAFT_2795</name>
</gene>
<evidence type="ECO:0000313" key="2">
    <source>
        <dbReference type="Proteomes" id="UP000005463"/>
    </source>
</evidence>
<comment type="caution">
    <text evidence="1">The sequence shown here is derived from an EMBL/GenBank/DDBJ whole genome shotgun (WGS) entry which is preliminary data.</text>
</comment>
<proteinExistence type="predicted"/>
<dbReference type="Proteomes" id="UP000005463">
    <property type="component" value="Unassembled WGS sequence"/>
</dbReference>
<organism evidence="1 2">
    <name type="scientific">Burkholderia ambifaria IOP40-10</name>
    <dbReference type="NCBI Taxonomy" id="396596"/>
    <lineage>
        <taxon>Bacteria</taxon>
        <taxon>Pseudomonadati</taxon>
        <taxon>Pseudomonadota</taxon>
        <taxon>Betaproteobacteria</taxon>
        <taxon>Burkholderiales</taxon>
        <taxon>Burkholderiaceae</taxon>
        <taxon>Burkholderia</taxon>
        <taxon>Burkholderia cepacia complex</taxon>
    </lineage>
</organism>
<name>B1FFI5_9BURK</name>
<accession>B1FFI5</accession>
<protein>
    <submittedName>
        <fullName evidence="1">Uncharacterized protein</fullName>
    </submittedName>
</protein>
<dbReference type="AlphaFoldDB" id="B1FFI5"/>
<dbReference type="RefSeq" id="WP_006751981.1">
    <property type="nucleotide sequence ID" value="NZ_ABLC01000061.1"/>
</dbReference>
<sequence>MRFDATVAPPVLSQWFEAVEVVLRMGANGAAKCAFIEVRSGIQELDGGTLVRWLGSTGFSVPRALRWFVSLSK</sequence>